<dbReference type="InterPro" id="IPR024752">
    <property type="entry name" value="Myb/SANT-like_dom"/>
</dbReference>
<organism evidence="3 4">
    <name type="scientific">Buddleja alternifolia</name>
    <dbReference type="NCBI Taxonomy" id="168488"/>
    <lineage>
        <taxon>Eukaryota</taxon>
        <taxon>Viridiplantae</taxon>
        <taxon>Streptophyta</taxon>
        <taxon>Embryophyta</taxon>
        <taxon>Tracheophyta</taxon>
        <taxon>Spermatophyta</taxon>
        <taxon>Magnoliopsida</taxon>
        <taxon>eudicotyledons</taxon>
        <taxon>Gunneridae</taxon>
        <taxon>Pentapetalae</taxon>
        <taxon>asterids</taxon>
        <taxon>lamiids</taxon>
        <taxon>Lamiales</taxon>
        <taxon>Scrophulariaceae</taxon>
        <taxon>Buddlejeae</taxon>
        <taxon>Buddleja</taxon>
    </lineage>
</organism>
<sequence length="279" mass="31471">MVNSSYISSAHYHPYTHIFKMASLPMWNQSDFLFDEKWTHEIDNAFIDLLKNEALAGNFRVGGENTHTIDVIHWIINTQFRVAFSFLDCVRHVRKLQKRYRVFNWIAHMPGVCYDYMTNTVIGAAFVWDHICKEQPFGYAYMTKGDPRRDDLEVIFGHDGETGQVFPDNIINISSGNSDNMVVHLNNQMQNVPVVDVSSGDTTSPDTQFWRDLLAGNASDSASEPFDVNMGGLLFFPNRGFVETNYAPVEPPQSPPMNLSSPLEVSPSSSSSNVPNHLG</sequence>
<accession>A0AAV6W9M8</accession>
<proteinExistence type="predicted"/>
<dbReference type="EMBL" id="WHWC01000016">
    <property type="protein sequence ID" value="KAG8367161.1"/>
    <property type="molecule type" value="Genomic_DNA"/>
</dbReference>
<dbReference type="Proteomes" id="UP000826271">
    <property type="component" value="Unassembled WGS sequence"/>
</dbReference>
<evidence type="ECO:0000313" key="3">
    <source>
        <dbReference type="EMBL" id="KAG8367161.1"/>
    </source>
</evidence>
<gene>
    <name evidence="3" type="ORF">BUALT_Bualt16G0043800</name>
</gene>
<evidence type="ECO:0000313" key="4">
    <source>
        <dbReference type="Proteomes" id="UP000826271"/>
    </source>
</evidence>
<protein>
    <recommendedName>
        <fullName evidence="2">Myb/SANT-like domain-containing protein</fullName>
    </recommendedName>
</protein>
<keyword evidence="4" id="KW-1185">Reference proteome</keyword>
<dbReference type="Pfam" id="PF12776">
    <property type="entry name" value="Myb_DNA-bind_3"/>
    <property type="match status" value="1"/>
</dbReference>
<reference evidence="3" key="1">
    <citation type="submission" date="2019-10" db="EMBL/GenBank/DDBJ databases">
        <authorList>
            <person name="Zhang R."/>
            <person name="Pan Y."/>
            <person name="Wang J."/>
            <person name="Ma R."/>
            <person name="Yu S."/>
        </authorList>
    </citation>
    <scope>NUCLEOTIDE SEQUENCE</scope>
    <source>
        <strain evidence="3">LA-IB0</strain>
        <tissue evidence="3">Leaf</tissue>
    </source>
</reference>
<dbReference type="PANTHER" id="PTHR47584">
    <property type="match status" value="1"/>
</dbReference>
<evidence type="ECO:0000259" key="2">
    <source>
        <dbReference type="Pfam" id="PF12776"/>
    </source>
</evidence>
<feature type="compositionally biased region" description="Low complexity" evidence="1">
    <location>
        <begin position="258"/>
        <end position="279"/>
    </location>
</feature>
<feature type="domain" description="Myb/SANT-like" evidence="2">
    <location>
        <begin position="37"/>
        <end position="129"/>
    </location>
</feature>
<dbReference type="InterPro" id="IPR045026">
    <property type="entry name" value="LIMYB"/>
</dbReference>
<evidence type="ECO:0000256" key="1">
    <source>
        <dbReference type="SAM" id="MobiDB-lite"/>
    </source>
</evidence>
<dbReference type="AlphaFoldDB" id="A0AAV6W9M8"/>
<name>A0AAV6W9M8_9LAMI</name>
<feature type="region of interest" description="Disordered" evidence="1">
    <location>
        <begin position="246"/>
        <end position="279"/>
    </location>
</feature>
<comment type="caution">
    <text evidence="3">The sequence shown here is derived from an EMBL/GenBank/DDBJ whole genome shotgun (WGS) entry which is preliminary data.</text>
</comment>
<dbReference type="PANTHER" id="PTHR47584:SF14">
    <property type="entry name" value="L10-INTERACTING MYB DOMAIN-CONTAINING PROTEIN-LIKE"/>
    <property type="match status" value="1"/>
</dbReference>